<name>A0A445D6D0_ARAHY</name>
<feature type="region of interest" description="Disordered" evidence="1">
    <location>
        <begin position="1"/>
        <end position="36"/>
    </location>
</feature>
<feature type="compositionally biased region" description="Low complexity" evidence="1">
    <location>
        <begin position="1"/>
        <end position="13"/>
    </location>
</feature>
<organism evidence="2 3">
    <name type="scientific">Arachis hypogaea</name>
    <name type="common">Peanut</name>
    <dbReference type="NCBI Taxonomy" id="3818"/>
    <lineage>
        <taxon>Eukaryota</taxon>
        <taxon>Viridiplantae</taxon>
        <taxon>Streptophyta</taxon>
        <taxon>Embryophyta</taxon>
        <taxon>Tracheophyta</taxon>
        <taxon>Spermatophyta</taxon>
        <taxon>Magnoliopsida</taxon>
        <taxon>eudicotyledons</taxon>
        <taxon>Gunneridae</taxon>
        <taxon>Pentapetalae</taxon>
        <taxon>rosids</taxon>
        <taxon>fabids</taxon>
        <taxon>Fabales</taxon>
        <taxon>Fabaceae</taxon>
        <taxon>Papilionoideae</taxon>
        <taxon>50 kb inversion clade</taxon>
        <taxon>dalbergioids sensu lato</taxon>
        <taxon>Dalbergieae</taxon>
        <taxon>Pterocarpus clade</taxon>
        <taxon>Arachis</taxon>
    </lineage>
</organism>
<gene>
    <name evidence="2" type="ORF">Ahy_A05g024606</name>
</gene>
<evidence type="ECO:0000256" key="1">
    <source>
        <dbReference type="SAM" id="MobiDB-lite"/>
    </source>
</evidence>
<sequence length="94" mass="10410">MASDGVSSWSRRSGGVEREEQFAEGSGPKGKDGKDGVAPKCFCGEHAILFMSKTSSNPNRLFFDCPFYKHIGRFGLSDSRFQGEKEFGDVEEHQ</sequence>
<dbReference type="Proteomes" id="UP000289738">
    <property type="component" value="Chromosome A05"/>
</dbReference>
<keyword evidence="3" id="KW-1185">Reference proteome</keyword>
<accession>A0A445D6D0</accession>
<evidence type="ECO:0000313" key="2">
    <source>
        <dbReference type="EMBL" id="RYR58719.1"/>
    </source>
</evidence>
<reference evidence="2 3" key="1">
    <citation type="submission" date="2019-01" db="EMBL/GenBank/DDBJ databases">
        <title>Sequencing of cultivated peanut Arachis hypogaea provides insights into genome evolution and oil improvement.</title>
        <authorList>
            <person name="Chen X."/>
        </authorList>
    </citation>
    <scope>NUCLEOTIDE SEQUENCE [LARGE SCALE GENOMIC DNA]</scope>
    <source>
        <strain evidence="3">cv. Fuhuasheng</strain>
        <tissue evidence="2">Leaves</tissue>
    </source>
</reference>
<protein>
    <submittedName>
        <fullName evidence="2">Uncharacterized protein</fullName>
    </submittedName>
</protein>
<evidence type="ECO:0000313" key="3">
    <source>
        <dbReference type="Proteomes" id="UP000289738"/>
    </source>
</evidence>
<dbReference type="AlphaFoldDB" id="A0A445D6D0"/>
<proteinExistence type="predicted"/>
<comment type="caution">
    <text evidence="2">The sequence shown here is derived from an EMBL/GenBank/DDBJ whole genome shotgun (WGS) entry which is preliminary data.</text>
</comment>
<dbReference type="EMBL" id="SDMP01000005">
    <property type="protein sequence ID" value="RYR58719.1"/>
    <property type="molecule type" value="Genomic_DNA"/>
</dbReference>